<evidence type="ECO:0000313" key="1">
    <source>
        <dbReference type="EMBL" id="SPJ78137.1"/>
    </source>
</evidence>
<comment type="caution">
    <text evidence="1">The sequence shown here is derived from an EMBL/GenBank/DDBJ whole genome shotgun (WGS) entry which is preliminary data.</text>
</comment>
<sequence>MNNLLQATEQVDVEYHEQLRQSLDRHARFETDYQYIQNFIDNQKAVVEVLRTLARHRRLRAGSTAGYQVRELKDTIAQEIRAMEIALAHLTSAYRLIVPMRRFVEAVINPTLENAGTIVQRNTAVHSLNEFAARYATVDGLWNALMGHTAEVQRFSEMVLT</sequence>
<reference evidence="1" key="1">
    <citation type="submission" date="2018-03" db="EMBL/GenBank/DDBJ databases">
        <authorList>
            <person name="Guldener U."/>
        </authorList>
    </citation>
    <scope>NUCLEOTIDE SEQUENCE</scope>
</reference>
<protein>
    <submittedName>
        <fullName evidence="1">Uncharacterized protein</fullName>
    </submittedName>
</protein>
<name>A0AAE8M9K0_9HYPO</name>
<dbReference type="AlphaFoldDB" id="A0AAE8M9K0"/>
<keyword evidence="2" id="KW-1185">Reference proteome</keyword>
<proteinExistence type="predicted"/>
<dbReference type="EMBL" id="ONZP01000220">
    <property type="protein sequence ID" value="SPJ78137.1"/>
    <property type="molecule type" value="Genomic_DNA"/>
</dbReference>
<organism evidence="1 2">
    <name type="scientific">Fusarium torulosum</name>
    <dbReference type="NCBI Taxonomy" id="33205"/>
    <lineage>
        <taxon>Eukaryota</taxon>
        <taxon>Fungi</taxon>
        <taxon>Dikarya</taxon>
        <taxon>Ascomycota</taxon>
        <taxon>Pezizomycotina</taxon>
        <taxon>Sordariomycetes</taxon>
        <taxon>Hypocreomycetidae</taxon>
        <taxon>Hypocreales</taxon>
        <taxon>Nectriaceae</taxon>
        <taxon>Fusarium</taxon>
    </lineage>
</organism>
<evidence type="ECO:0000313" key="2">
    <source>
        <dbReference type="Proteomes" id="UP001187734"/>
    </source>
</evidence>
<gene>
    <name evidence="1" type="ORF">FTOL_06526</name>
</gene>
<accession>A0AAE8M9K0</accession>
<dbReference type="Proteomes" id="UP001187734">
    <property type="component" value="Unassembled WGS sequence"/>
</dbReference>